<dbReference type="EMBL" id="WTPW01000232">
    <property type="protein sequence ID" value="KAF0532412.1"/>
    <property type="molecule type" value="Genomic_DNA"/>
</dbReference>
<dbReference type="Pfam" id="PF12937">
    <property type="entry name" value="F-box-like"/>
    <property type="match status" value="1"/>
</dbReference>
<accession>A0A8H4ATW2</accession>
<comment type="caution">
    <text evidence="2">The sequence shown here is derived from an EMBL/GenBank/DDBJ whole genome shotgun (WGS) entry which is preliminary data.</text>
</comment>
<dbReference type="SUPFAM" id="SSF81383">
    <property type="entry name" value="F-box domain"/>
    <property type="match status" value="1"/>
</dbReference>
<dbReference type="OrthoDB" id="10581279at2759"/>
<evidence type="ECO:0000313" key="2">
    <source>
        <dbReference type="EMBL" id="KAF0532412.1"/>
    </source>
</evidence>
<sequence>MIALPNECFLKIFSNFSNDGDYKSLFSCLFVNRHWCRIIIPILWRQPTVHFDDRRLIRMYLLELNSEEQASIVPFKIILPVDPKPLFEYTSFTTSVGFCLDDGVKNWLIDEGYRTDRFHDSDDDYDEPVNAIICSLIVMLLRTSNNLKHLRFNGSICNKMKH</sequence>
<gene>
    <name evidence="2" type="ORF">F8M41_011277</name>
</gene>
<protein>
    <submittedName>
        <fullName evidence="2">F-box domain-containing protein</fullName>
    </submittedName>
</protein>
<reference evidence="2 3" key="1">
    <citation type="journal article" date="2019" name="Environ. Microbiol.">
        <title>At the nexus of three kingdoms: the genome of the mycorrhizal fungus Gigaspora margarita provides insights into plant, endobacterial and fungal interactions.</title>
        <authorList>
            <person name="Venice F."/>
            <person name="Ghignone S."/>
            <person name="Salvioli di Fossalunga A."/>
            <person name="Amselem J."/>
            <person name="Novero M."/>
            <person name="Xianan X."/>
            <person name="Sedzielewska Toro K."/>
            <person name="Morin E."/>
            <person name="Lipzen A."/>
            <person name="Grigoriev I.V."/>
            <person name="Henrissat B."/>
            <person name="Martin F.M."/>
            <person name="Bonfante P."/>
        </authorList>
    </citation>
    <scope>NUCLEOTIDE SEQUENCE [LARGE SCALE GENOMIC DNA]</scope>
    <source>
        <strain evidence="2 3">BEG34</strain>
    </source>
</reference>
<dbReference type="AlphaFoldDB" id="A0A8H4ATW2"/>
<keyword evidence="3" id="KW-1185">Reference proteome</keyword>
<dbReference type="InterPro" id="IPR001810">
    <property type="entry name" value="F-box_dom"/>
</dbReference>
<evidence type="ECO:0000259" key="1">
    <source>
        <dbReference type="Pfam" id="PF12937"/>
    </source>
</evidence>
<organism evidence="2 3">
    <name type="scientific">Gigaspora margarita</name>
    <dbReference type="NCBI Taxonomy" id="4874"/>
    <lineage>
        <taxon>Eukaryota</taxon>
        <taxon>Fungi</taxon>
        <taxon>Fungi incertae sedis</taxon>
        <taxon>Mucoromycota</taxon>
        <taxon>Glomeromycotina</taxon>
        <taxon>Glomeromycetes</taxon>
        <taxon>Diversisporales</taxon>
        <taxon>Gigasporaceae</taxon>
        <taxon>Gigaspora</taxon>
    </lineage>
</organism>
<evidence type="ECO:0000313" key="3">
    <source>
        <dbReference type="Proteomes" id="UP000439903"/>
    </source>
</evidence>
<name>A0A8H4ATW2_GIGMA</name>
<dbReference type="InterPro" id="IPR036047">
    <property type="entry name" value="F-box-like_dom_sf"/>
</dbReference>
<proteinExistence type="predicted"/>
<feature type="domain" description="F-box" evidence="1">
    <location>
        <begin position="3"/>
        <end position="48"/>
    </location>
</feature>
<dbReference type="Proteomes" id="UP000439903">
    <property type="component" value="Unassembled WGS sequence"/>
</dbReference>
<dbReference type="Gene3D" id="1.20.1280.50">
    <property type="match status" value="1"/>
</dbReference>